<dbReference type="InterPro" id="IPR002828">
    <property type="entry name" value="SurE-like_Pase/nucleotidase"/>
</dbReference>
<keyword evidence="8" id="KW-1185">Reference proteome</keyword>
<gene>
    <name evidence="5 7" type="primary">surE</name>
    <name evidence="7" type="ORF">U7230_05845</name>
</gene>
<dbReference type="SUPFAM" id="SSF64167">
    <property type="entry name" value="SurE-like"/>
    <property type="match status" value="1"/>
</dbReference>
<dbReference type="PANTHER" id="PTHR30457">
    <property type="entry name" value="5'-NUCLEOTIDASE SURE"/>
    <property type="match status" value="1"/>
</dbReference>
<comment type="cofactor">
    <cofactor evidence="5">
        <name>a divalent metal cation</name>
        <dbReference type="ChEBI" id="CHEBI:60240"/>
    </cofactor>
    <text evidence="5">Binds 1 divalent metal cation per subunit.</text>
</comment>
<dbReference type="GO" id="GO:0008253">
    <property type="term" value="F:5'-nucleotidase activity"/>
    <property type="evidence" value="ECO:0007669"/>
    <property type="project" value="UniProtKB-EC"/>
</dbReference>
<dbReference type="PANTHER" id="PTHR30457:SF0">
    <property type="entry name" value="PHOSPHATASE, PUTATIVE (AFU_ORTHOLOGUE AFUA_4G01070)-RELATED"/>
    <property type="match status" value="1"/>
</dbReference>
<name>A0ABZ1C0P7_9FIRM</name>
<evidence type="ECO:0000313" key="8">
    <source>
        <dbReference type="Proteomes" id="UP001332192"/>
    </source>
</evidence>
<sequence>MARILLSNDDGIDSPGLAALAEALDSIGQLRIVAPDRDRSATGHAITVRDALKVERRTLAGRWPAFAVSGTPADCVKLGVLELFPDPPDLVVSGINPGANLGIDVFYSGTVAAAAEGVLLGIAAVAISSITDKHAPRFDPARQVAPVIVQWMLQKRAEGQGVLLNVNVPDRVAHPVAALRWTRIGLNRRYRDAFEKPPDTDGHFRLVGDADEGDREDPTTDAGAVHRGYVSVTPMQFDLTDYEALARWGLQLGQPMFSTEDRLARQVAPKATSA</sequence>
<accession>A0ABZ1C0P7</accession>
<dbReference type="GO" id="GO:0008254">
    <property type="term" value="F:3'-nucleotidase activity"/>
    <property type="evidence" value="ECO:0007669"/>
    <property type="project" value="UniProtKB-EC"/>
</dbReference>
<comment type="function">
    <text evidence="5">Nucleotidase that shows phosphatase activity on nucleoside 5'-monophosphates.</text>
</comment>
<dbReference type="HAMAP" id="MF_00060">
    <property type="entry name" value="SurE"/>
    <property type="match status" value="1"/>
</dbReference>
<dbReference type="EC" id="3.1.3.5" evidence="5"/>
<feature type="binding site" evidence="5">
    <location>
        <position position="96"/>
    </location>
    <ligand>
        <name>a divalent metal cation</name>
        <dbReference type="ChEBI" id="CHEBI:60240"/>
    </ligand>
</feature>
<dbReference type="Pfam" id="PF01975">
    <property type="entry name" value="SurE"/>
    <property type="match status" value="1"/>
</dbReference>
<evidence type="ECO:0000256" key="1">
    <source>
        <dbReference type="ARBA" id="ARBA00000815"/>
    </source>
</evidence>
<dbReference type="InterPro" id="IPR030048">
    <property type="entry name" value="SurE"/>
</dbReference>
<feature type="domain" description="Survival protein SurE-like phosphatase/nucleotidase" evidence="6">
    <location>
        <begin position="4"/>
        <end position="188"/>
    </location>
</feature>
<comment type="catalytic activity">
    <reaction evidence="1 5">
        <text>a ribonucleoside 5'-phosphate + H2O = a ribonucleoside + phosphate</text>
        <dbReference type="Rhea" id="RHEA:12484"/>
        <dbReference type="ChEBI" id="CHEBI:15377"/>
        <dbReference type="ChEBI" id="CHEBI:18254"/>
        <dbReference type="ChEBI" id="CHEBI:43474"/>
        <dbReference type="ChEBI" id="CHEBI:58043"/>
        <dbReference type="EC" id="3.1.3.5"/>
    </reaction>
</comment>
<dbReference type="Proteomes" id="UP001332192">
    <property type="component" value="Chromosome"/>
</dbReference>
<dbReference type="Gene3D" id="3.40.1210.10">
    <property type="entry name" value="Survival protein SurE-like phosphatase/nucleotidase"/>
    <property type="match status" value="1"/>
</dbReference>
<evidence type="ECO:0000313" key="7">
    <source>
        <dbReference type="EMBL" id="WRP18524.1"/>
    </source>
</evidence>
<keyword evidence="5" id="KW-0963">Cytoplasm</keyword>
<keyword evidence="3 5" id="KW-0479">Metal-binding</keyword>
<feature type="binding site" evidence="5">
    <location>
        <position position="9"/>
    </location>
    <ligand>
        <name>a divalent metal cation</name>
        <dbReference type="ChEBI" id="CHEBI:60240"/>
    </ligand>
</feature>
<proteinExistence type="inferred from homology"/>
<dbReference type="EMBL" id="CP141615">
    <property type="protein sequence ID" value="WRP18524.1"/>
    <property type="molecule type" value="Genomic_DNA"/>
</dbReference>
<organism evidence="7 8">
    <name type="scientific">Carboxydichorda subterranea</name>
    <dbReference type="NCBI Taxonomy" id="3109565"/>
    <lineage>
        <taxon>Bacteria</taxon>
        <taxon>Bacillati</taxon>
        <taxon>Bacillota</taxon>
        <taxon>Limnochordia</taxon>
        <taxon>Limnochordales</taxon>
        <taxon>Geochordaceae</taxon>
        <taxon>Carboxydichorda</taxon>
    </lineage>
</organism>
<feature type="binding site" evidence="5">
    <location>
        <position position="10"/>
    </location>
    <ligand>
        <name>a divalent metal cation</name>
        <dbReference type="ChEBI" id="CHEBI:60240"/>
    </ligand>
</feature>
<feature type="binding site" evidence="5">
    <location>
        <position position="40"/>
    </location>
    <ligand>
        <name>a divalent metal cation</name>
        <dbReference type="ChEBI" id="CHEBI:60240"/>
    </ligand>
</feature>
<protein>
    <recommendedName>
        <fullName evidence="5">5'-nucleotidase SurE</fullName>
        <ecNumber evidence="5">3.1.3.5</ecNumber>
    </recommendedName>
    <alternativeName>
        <fullName evidence="5">Nucleoside 5'-monophosphate phosphohydrolase</fullName>
    </alternativeName>
</protein>
<comment type="subcellular location">
    <subcellularLocation>
        <location evidence="5">Cytoplasm</location>
    </subcellularLocation>
</comment>
<comment type="similarity">
    <text evidence="2 5">Belongs to the SurE nucleotidase family.</text>
</comment>
<keyword evidence="4 5" id="KW-0378">Hydrolase</keyword>
<reference evidence="7 8" key="1">
    <citation type="journal article" date="2024" name="Front. Microbiol.">
        <title>Novel thermophilic genera Geochorda gen. nov. and Carboxydochorda gen. nov. from the deep terrestrial subsurface reveal the ecophysiological diversity in the class Limnochordia.</title>
        <authorList>
            <person name="Karnachuk O.V."/>
            <person name="Lukina A.P."/>
            <person name="Avakyan M.R."/>
            <person name="Kadnikov V.V."/>
            <person name="Begmatov S."/>
            <person name="Beletsky A.V."/>
            <person name="Vlasova K.G."/>
            <person name="Novikov A.A."/>
            <person name="Shcherbakova V.A."/>
            <person name="Mardanov A.V."/>
            <person name="Ravin N.V."/>
        </authorList>
    </citation>
    <scope>NUCLEOTIDE SEQUENCE [LARGE SCALE GENOMIC DNA]</scope>
    <source>
        <strain evidence="7 8">L945</strain>
    </source>
</reference>
<keyword evidence="5" id="KW-0547">Nucleotide-binding</keyword>
<evidence type="ECO:0000256" key="4">
    <source>
        <dbReference type="ARBA" id="ARBA00022801"/>
    </source>
</evidence>
<dbReference type="NCBIfam" id="TIGR00087">
    <property type="entry name" value="surE"/>
    <property type="match status" value="1"/>
</dbReference>
<dbReference type="InterPro" id="IPR036523">
    <property type="entry name" value="SurE-like_sf"/>
</dbReference>
<evidence type="ECO:0000256" key="2">
    <source>
        <dbReference type="ARBA" id="ARBA00011062"/>
    </source>
</evidence>
<evidence type="ECO:0000256" key="5">
    <source>
        <dbReference type="HAMAP-Rule" id="MF_00060"/>
    </source>
</evidence>
<dbReference type="RefSeq" id="WP_324717797.1">
    <property type="nucleotide sequence ID" value="NZ_CP141615.1"/>
</dbReference>
<evidence type="ECO:0000259" key="6">
    <source>
        <dbReference type="Pfam" id="PF01975"/>
    </source>
</evidence>
<evidence type="ECO:0000256" key="3">
    <source>
        <dbReference type="ARBA" id="ARBA00022723"/>
    </source>
</evidence>